<evidence type="ECO:0000313" key="2">
    <source>
        <dbReference type="Proteomes" id="UP000606786"/>
    </source>
</evidence>
<accession>A0A811U358</accession>
<gene>
    <name evidence="1" type="ORF">CCAP1982_LOCUS2384</name>
</gene>
<evidence type="ECO:0000313" key="1">
    <source>
        <dbReference type="EMBL" id="CAD6993572.1"/>
    </source>
</evidence>
<dbReference type="Proteomes" id="UP000606786">
    <property type="component" value="Unassembled WGS sequence"/>
</dbReference>
<protein>
    <submittedName>
        <fullName evidence="1">(Mediterranean fruit fly) hypothetical protein</fullName>
    </submittedName>
</protein>
<reference evidence="1" key="1">
    <citation type="submission" date="2020-11" db="EMBL/GenBank/DDBJ databases">
        <authorList>
            <person name="Whitehead M."/>
        </authorList>
    </citation>
    <scope>NUCLEOTIDE SEQUENCE</scope>
    <source>
        <strain evidence="1">EGII</strain>
    </source>
</reference>
<sequence>MCALFLGSISGIIIIKISAPFDTSIHSFFCDDCIRKNSWKNSESCSCWELDAVTFSYTISYKELSQVTALSPFSSPAEYFETDELLD</sequence>
<comment type="caution">
    <text evidence="1">The sequence shown here is derived from an EMBL/GenBank/DDBJ whole genome shotgun (WGS) entry which is preliminary data.</text>
</comment>
<proteinExistence type="predicted"/>
<name>A0A811U358_CERCA</name>
<dbReference type="AlphaFoldDB" id="A0A811U358"/>
<dbReference type="EMBL" id="CAJHJT010000001">
    <property type="protein sequence ID" value="CAD6993572.1"/>
    <property type="molecule type" value="Genomic_DNA"/>
</dbReference>
<keyword evidence="2" id="KW-1185">Reference proteome</keyword>
<organism evidence="1 2">
    <name type="scientific">Ceratitis capitata</name>
    <name type="common">Mediterranean fruit fly</name>
    <name type="synonym">Tephritis capitata</name>
    <dbReference type="NCBI Taxonomy" id="7213"/>
    <lineage>
        <taxon>Eukaryota</taxon>
        <taxon>Metazoa</taxon>
        <taxon>Ecdysozoa</taxon>
        <taxon>Arthropoda</taxon>
        <taxon>Hexapoda</taxon>
        <taxon>Insecta</taxon>
        <taxon>Pterygota</taxon>
        <taxon>Neoptera</taxon>
        <taxon>Endopterygota</taxon>
        <taxon>Diptera</taxon>
        <taxon>Brachycera</taxon>
        <taxon>Muscomorpha</taxon>
        <taxon>Tephritoidea</taxon>
        <taxon>Tephritidae</taxon>
        <taxon>Ceratitis</taxon>
        <taxon>Ceratitis</taxon>
    </lineage>
</organism>